<evidence type="ECO:0000256" key="1">
    <source>
        <dbReference type="ARBA" id="ARBA00022679"/>
    </source>
</evidence>
<name>A0ABX1DIV5_9FLAO</name>
<comment type="caution">
    <text evidence="2">The sequence shown here is derived from an EMBL/GenBank/DDBJ whole genome shotgun (WGS) entry which is preliminary data.</text>
</comment>
<protein>
    <submittedName>
        <fullName evidence="2">Glycosyltransferase family 4 protein</fullName>
    </submittedName>
</protein>
<dbReference type="CDD" id="cd03801">
    <property type="entry name" value="GT4_PimA-like"/>
    <property type="match status" value="1"/>
</dbReference>
<dbReference type="PANTHER" id="PTHR46401:SF2">
    <property type="entry name" value="GLYCOSYLTRANSFERASE WBBK-RELATED"/>
    <property type="match status" value="1"/>
</dbReference>
<evidence type="ECO:0000313" key="3">
    <source>
        <dbReference type="Proteomes" id="UP000760545"/>
    </source>
</evidence>
<dbReference type="Gene3D" id="3.40.50.2000">
    <property type="entry name" value="Glycogen Phosphorylase B"/>
    <property type="match status" value="1"/>
</dbReference>
<proteinExistence type="predicted"/>
<evidence type="ECO:0000313" key="2">
    <source>
        <dbReference type="EMBL" id="NJX16618.1"/>
    </source>
</evidence>
<organism evidence="2 3">
    <name type="scientific">Tamlana crocina</name>
    <dbReference type="NCBI Taxonomy" id="393006"/>
    <lineage>
        <taxon>Bacteria</taxon>
        <taxon>Pseudomonadati</taxon>
        <taxon>Bacteroidota</taxon>
        <taxon>Flavobacteriia</taxon>
        <taxon>Flavobacteriales</taxon>
        <taxon>Flavobacteriaceae</taxon>
        <taxon>Tamlana</taxon>
    </lineage>
</organism>
<keyword evidence="1" id="KW-0808">Transferase</keyword>
<keyword evidence="3" id="KW-1185">Reference proteome</keyword>
<dbReference type="EMBL" id="JAAVJS010000024">
    <property type="protein sequence ID" value="NJX16618.1"/>
    <property type="molecule type" value="Genomic_DNA"/>
</dbReference>
<dbReference type="PANTHER" id="PTHR46401">
    <property type="entry name" value="GLYCOSYLTRANSFERASE WBBK-RELATED"/>
    <property type="match status" value="1"/>
</dbReference>
<dbReference type="Pfam" id="PF13692">
    <property type="entry name" value="Glyco_trans_1_4"/>
    <property type="match status" value="1"/>
</dbReference>
<dbReference type="SUPFAM" id="SSF53756">
    <property type="entry name" value="UDP-Glycosyltransferase/glycogen phosphorylase"/>
    <property type="match status" value="1"/>
</dbReference>
<accession>A0ABX1DIV5</accession>
<gene>
    <name evidence="2" type="ORF">HC176_14080</name>
</gene>
<sequence length="389" mass="44900">MMQLIHFFKSENYQITFASACAKTERAFPLETIGVDAVAVELNSSTFDDFIKTLNPDIVLFDRFMVEEQYGWRITEQCPNAIKILDTEDLHFLRKGRQQAFKEGRNFNKTYLFNDFAKREIASIYRCDLSLIISEAEMEILKADFKVDSELLVYLPFMLEGISGEKIKTLPKFEERQHFITIGNFLHEPNYNAVLYLKQTIWPMIRKKLPKSELHIYGAYASQKINQLHNEKEGFLIKGFAEEVNKVMQNAKVCLAPLRFGAGLKGKLIDAMQNGTPCIMSTIASEGMFGGLPENGFIEDEPEAFAEKAVQLYKNESLWKAKQQNGFEVLNARFDKTEHQKQLSEVIVKTLNSLTERRQNNFVGQMLQHHTQQSTKFMGKWIEEKNKKS</sequence>
<dbReference type="Proteomes" id="UP000760545">
    <property type="component" value="Unassembled WGS sequence"/>
</dbReference>
<reference evidence="2 3" key="1">
    <citation type="submission" date="2020-03" db="EMBL/GenBank/DDBJ databases">
        <title>Tamlana sp. nov, isolated from XXX.</title>
        <authorList>
            <person name="Cao W.R."/>
        </authorList>
    </citation>
    <scope>NUCLEOTIDE SEQUENCE [LARGE SCALE GENOMIC DNA]</scope>
    <source>
        <strain evidence="2 3">HST1-43</strain>
    </source>
</reference>